<accession>K9G429</accession>
<keyword evidence="1" id="KW-1133">Transmembrane helix</keyword>
<dbReference type="EMBL" id="AKCT01000090">
    <property type="protein sequence ID" value="EKV16730.1"/>
    <property type="molecule type" value="Genomic_DNA"/>
</dbReference>
<gene>
    <name evidence="2" type="ORF">PDIG_19190</name>
</gene>
<feature type="transmembrane region" description="Helical" evidence="1">
    <location>
        <begin position="12"/>
        <end position="30"/>
    </location>
</feature>
<dbReference type="AlphaFoldDB" id="K9G429"/>
<reference evidence="3" key="1">
    <citation type="journal article" date="2012" name="BMC Genomics">
        <title>Genome sequence of the necrotrophic fungus Penicillium digitatum, the main postharvest pathogen of citrus.</title>
        <authorList>
            <person name="Marcet-Houben M."/>
            <person name="Ballester A.-R."/>
            <person name="de la Fuente B."/>
            <person name="Harries E."/>
            <person name="Marcos J.F."/>
            <person name="Gonzalez-Candelas L."/>
            <person name="Gabaldon T."/>
        </authorList>
    </citation>
    <scope>NUCLEOTIDE SEQUENCE [LARGE SCALE GENOMIC DNA]</scope>
    <source>
        <strain evidence="3">PHI26 / CECT 20796</strain>
    </source>
</reference>
<keyword evidence="1" id="KW-0472">Membrane</keyword>
<evidence type="ECO:0000313" key="3">
    <source>
        <dbReference type="Proteomes" id="UP000009882"/>
    </source>
</evidence>
<keyword evidence="3" id="KW-1185">Reference proteome</keyword>
<protein>
    <submittedName>
        <fullName evidence="2">Uncharacterized protein</fullName>
    </submittedName>
</protein>
<dbReference type="InParanoid" id="K9G429"/>
<dbReference type="HOGENOM" id="CLU_3368669_0_0_1"/>
<proteinExistence type="predicted"/>
<keyword evidence="1" id="KW-0812">Transmembrane</keyword>
<comment type="caution">
    <text evidence="2">The sequence shown here is derived from an EMBL/GenBank/DDBJ whole genome shotgun (WGS) entry which is preliminary data.</text>
</comment>
<evidence type="ECO:0000256" key="1">
    <source>
        <dbReference type="SAM" id="Phobius"/>
    </source>
</evidence>
<name>K9G429_PEND2</name>
<dbReference type="Proteomes" id="UP000009882">
    <property type="component" value="Unassembled WGS sequence"/>
</dbReference>
<organism evidence="2 3">
    <name type="scientific">Penicillium digitatum (strain PHI26 / CECT 20796)</name>
    <name type="common">Green mold</name>
    <dbReference type="NCBI Taxonomy" id="1170229"/>
    <lineage>
        <taxon>Eukaryota</taxon>
        <taxon>Fungi</taxon>
        <taxon>Dikarya</taxon>
        <taxon>Ascomycota</taxon>
        <taxon>Pezizomycotina</taxon>
        <taxon>Eurotiomycetes</taxon>
        <taxon>Eurotiomycetidae</taxon>
        <taxon>Eurotiales</taxon>
        <taxon>Aspergillaceae</taxon>
        <taxon>Penicillium</taxon>
    </lineage>
</organism>
<sequence length="35" mass="4027">MPKPTKLTPSRTLGSPFLLPGFAPIFFYQMSFNYM</sequence>
<evidence type="ECO:0000313" key="2">
    <source>
        <dbReference type="EMBL" id="EKV16730.1"/>
    </source>
</evidence>